<dbReference type="AlphaFoldDB" id="A0A7X0AUP8"/>
<proteinExistence type="predicted"/>
<evidence type="ECO:0000313" key="2">
    <source>
        <dbReference type="Proteomes" id="UP000539175"/>
    </source>
</evidence>
<comment type="caution">
    <text evidence="1">The sequence shown here is derived from an EMBL/GenBank/DDBJ whole genome shotgun (WGS) entry which is preliminary data.</text>
</comment>
<reference evidence="1 2" key="1">
    <citation type="submission" date="2020-08" db="EMBL/GenBank/DDBJ databases">
        <title>Genomic Encyclopedia of Type Strains, Phase IV (KMG-IV): sequencing the most valuable type-strain genomes for metagenomic binning, comparative biology and taxonomic classification.</title>
        <authorList>
            <person name="Goeker M."/>
        </authorList>
    </citation>
    <scope>NUCLEOTIDE SEQUENCE [LARGE SCALE GENOMIC DNA]</scope>
    <source>
        <strain evidence="1 2">DSM 22198</strain>
    </source>
</reference>
<dbReference type="Proteomes" id="UP000539175">
    <property type="component" value="Unassembled WGS sequence"/>
</dbReference>
<name>A0A7X0AUP8_9PROT</name>
<dbReference type="NCBIfam" id="NF047386">
    <property type="entry name" value="T4SS_SepA_fam"/>
    <property type="match status" value="1"/>
</dbReference>
<evidence type="ECO:0000313" key="1">
    <source>
        <dbReference type="EMBL" id="MBB6250459.1"/>
    </source>
</evidence>
<protein>
    <submittedName>
        <fullName evidence="1">Uncharacterized protein</fullName>
    </submittedName>
</protein>
<gene>
    <name evidence="1" type="ORF">FHS74_001000</name>
</gene>
<sequence length="188" mass="21041">MMPVVRINDATFADLKSIATWFGTKTPSETIDRIVREAMEQLGMERDDEPEELATLTREGAMQFDTAPGLTFTKPLAASINGKALQSPRWSAILLTMIAQVKAKGFEGDKLVRELAVPAKAEQYDEEGFKYHPDLGISVQGQSASDCWKEVERLAKNWHIPVTVEFWWRQNPKAQYPGKTGMLRAGKA</sequence>
<accession>A0A7X0AUP8</accession>
<organism evidence="1 2">
    <name type="scientific">Nitrospirillum iridis</name>
    <dbReference type="NCBI Taxonomy" id="765888"/>
    <lineage>
        <taxon>Bacteria</taxon>
        <taxon>Pseudomonadati</taxon>
        <taxon>Pseudomonadota</taxon>
        <taxon>Alphaproteobacteria</taxon>
        <taxon>Rhodospirillales</taxon>
        <taxon>Azospirillaceae</taxon>
        <taxon>Nitrospirillum</taxon>
    </lineage>
</organism>
<keyword evidence="2" id="KW-1185">Reference proteome</keyword>
<dbReference type="RefSeq" id="WP_184798017.1">
    <property type="nucleotide sequence ID" value="NZ_JACIIZ010000002.1"/>
</dbReference>
<dbReference type="EMBL" id="JACIIZ010000002">
    <property type="protein sequence ID" value="MBB6250459.1"/>
    <property type="molecule type" value="Genomic_DNA"/>
</dbReference>